<feature type="signal peptide" evidence="2">
    <location>
        <begin position="1"/>
        <end position="31"/>
    </location>
</feature>
<evidence type="ECO:0000313" key="4">
    <source>
        <dbReference type="EMBL" id="AEK81289.1"/>
    </source>
</evidence>
<dbReference type="KEGG" id="psoj:PHYSODRAFT_288731"/>
<keyword evidence="2" id="KW-0732">Signal</keyword>
<evidence type="ECO:0000256" key="2">
    <source>
        <dbReference type="SAM" id="SignalP"/>
    </source>
</evidence>
<gene>
    <name evidence="3" type="primary">Avh</name>
</gene>
<reference evidence="3" key="1">
    <citation type="journal article" date="2011" name="Plant Cell">
        <title>Transcriptional programming and functional interactions within the Phytophthora sojae RXLR effector repertoire.</title>
        <authorList>
            <person name="Wang Q."/>
            <person name="Han C."/>
            <person name="Ferreira A.O."/>
            <person name="Yu X."/>
            <person name="Ye W."/>
            <person name="Tripathy S."/>
            <person name="Kale S.D."/>
            <person name="Gu B."/>
            <person name="Sheng Y."/>
            <person name="Sui Y."/>
            <person name="Wang X."/>
            <person name="Zhang Z."/>
            <person name="Cheng B."/>
            <person name="Dong S."/>
            <person name="Shan W."/>
            <person name="Zheng X."/>
            <person name="Dou D."/>
            <person name="Tyler B.M."/>
            <person name="Wang Y."/>
        </authorList>
    </citation>
    <scope>NUCLEOTIDE SEQUENCE</scope>
    <source>
        <strain evidence="3">P7064</strain>
        <strain evidence="4">P7074</strain>
        <strain evidence="5">P7076</strain>
    </source>
</reference>
<dbReference type="EMBL" id="JN254475">
    <property type="protein sequence ID" value="AEK81288.1"/>
    <property type="molecule type" value="Genomic_DNA"/>
</dbReference>
<feature type="region of interest" description="Disordered" evidence="1">
    <location>
        <begin position="186"/>
        <end position="209"/>
    </location>
</feature>
<dbReference type="OrthoDB" id="124845at2759"/>
<evidence type="ECO:0000313" key="5">
    <source>
        <dbReference type="EMBL" id="AEK81290.1"/>
    </source>
</evidence>
<feature type="chain" id="PRO_5007653034" evidence="2">
    <location>
        <begin position="32"/>
        <end position="268"/>
    </location>
</feature>
<dbReference type="EMBL" id="JN254477">
    <property type="protein sequence ID" value="AEK81290.1"/>
    <property type="molecule type" value="Genomic_DNA"/>
</dbReference>
<organism evidence="3">
    <name type="scientific">Phytophthora sojae</name>
    <name type="common">Soybean stem and root rot agent</name>
    <name type="synonym">Phytophthora megasperma f. sp. glycines</name>
    <dbReference type="NCBI Taxonomy" id="67593"/>
    <lineage>
        <taxon>Eukaryota</taxon>
        <taxon>Sar</taxon>
        <taxon>Stramenopiles</taxon>
        <taxon>Oomycota</taxon>
        <taxon>Peronosporomycetes</taxon>
        <taxon>Peronosporales</taxon>
        <taxon>Peronosporaceae</taxon>
        <taxon>Phytophthora</taxon>
    </lineage>
</organism>
<accession>E0W5J9</accession>
<dbReference type="RefSeq" id="XP_009535893.1">
    <property type="nucleotide sequence ID" value="XM_009537598.1"/>
</dbReference>
<sequence length="268" mass="29136">MSVKLRLRQVVRSARLFFVLALAACIGGSLATTDSNAIIEKTSTQHRVHQLGTQTHRYLRAPVQLTLGDSEERGLDGISKIIQKLTPDKQKAADKLFTRLKLDTATSNAFKSPKFEKWVASVTSSYKKTPEAADAAIFSRLSTKVGDEALAGMLLAAKEESGTKALASRLETLQLTKEKVEAQREDSRRRICSSSAEERHIGSEESSVEHVGVLRGDAEPEPLHFAVFNAGNSLRRRGSSSLYCAGEEIIAVKVCPQELGKGSNRGVG</sequence>
<dbReference type="VEuPathDB" id="FungiDB:PHYSODRAFT_288731"/>
<protein>
    <submittedName>
        <fullName evidence="3">Avh380</fullName>
    </submittedName>
</protein>
<evidence type="ECO:0000256" key="1">
    <source>
        <dbReference type="SAM" id="MobiDB-lite"/>
    </source>
</evidence>
<dbReference type="SMR" id="E0W5J9"/>
<dbReference type="EMBL" id="JN254476">
    <property type="protein sequence ID" value="AEK81289.1"/>
    <property type="molecule type" value="Genomic_DNA"/>
</dbReference>
<dbReference type="AlphaFoldDB" id="E0W5J9"/>
<name>E0W5J9_PHYSO</name>
<proteinExistence type="predicted"/>
<evidence type="ECO:0000313" key="3">
    <source>
        <dbReference type="EMBL" id="AEK81288.1"/>
    </source>
</evidence>